<evidence type="ECO:0000256" key="5">
    <source>
        <dbReference type="SAM" id="MobiDB-lite"/>
    </source>
</evidence>
<dbReference type="PANTHER" id="PTHR21676:SF6">
    <property type="entry name" value="PROTEIN STUM"/>
    <property type="match status" value="1"/>
</dbReference>
<keyword evidence="2 6" id="KW-0812">Transmembrane</keyword>
<feature type="region of interest" description="Disordered" evidence="5">
    <location>
        <begin position="1"/>
        <end position="54"/>
    </location>
</feature>
<evidence type="ECO:0000313" key="7">
    <source>
        <dbReference type="EMBL" id="CBK23001.2"/>
    </source>
</evidence>
<comment type="subcellular location">
    <subcellularLocation>
        <location evidence="1">Membrane</location>
        <topology evidence="1">Multi-pass membrane protein</topology>
    </subcellularLocation>
</comment>
<accession>D8M4L2</accession>
<reference evidence="7" key="1">
    <citation type="submission" date="2010-02" db="EMBL/GenBank/DDBJ databases">
        <title>Sequencing and annotation of the Blastocystis hominis genome.</title>
        <authorList>
            <person name="Wincker P."/>
        </authorList>
    </citation>
    <scope>NUCLEOTIDE SEQUENCE</scope>
    <source>
        <strain evidence="7">Singapore isolate B</strain>
    </source>
</reference>
<dbReference type="RefSeq" id="XP_012897049.1">
    <property type="nucleotide sequence ID" value="XM_013041595.1"/>
</dbReference>
<dbReference type="InterPro" id="IPR026673">
    <property type="entry name" value="SPEC3/Stum"/>
</dbReference>
<dbReference type="Proteomes" id="UP000008312">
    <property type="component" value="Unassembled WGS sequence"/>
</dbReference>
<feature type="compositionally biased region" description="Polar residues" evidence="5">
    <location>
        <begin position="1"/>
        <end position="19"/>
    </location>
</feature>
<sequence length="208" mass="23687">MSLSNDNITQEQQNSIQEQTTDEVPPPVDSSQSTEQPVPAQQEHPNPEPQENRHRQGDFLRIPQIATSTSLAYLVVNCVIPGLATVIASWTDVEYHGWDWAVCITGILQFGLAWIIIGWAWSIWWGIRMYTDAQARKAREEERLRYAATQPQQTIEMANPMVENTASVEQSSNEPKRESTVSTEIPSYLVYSNQSNPLFFYPHHSRSK</sequence>
<evidence type="ECO:0000256" key="3">
    <source>
        <dbReference type="ARBA" id="ARBA00022989"/>
    </source>
</evidence>
<gene>
    <name evidence="7" type="ORF">GSBLH_T00006547001</name>
</gene>
<dbReference type="EMBL" id="FN668653">
    <property type="protein sequence ID" value="CBK23001.2"/>
    <property type="molecule type" value="Genomic_DNA"/>
</dbReference>
<feature type="transmembrane region" description="Helical" evidence="6">
    <location>
        <begin position="97"/>
        <end position="127"/>
    </location>
</feature>
<dbReference type="PANTHER" id="PTHR21676">
    <property type="entry name" value="PROTEIN STUM"/>
    <property type="match status" value="1"/>
</dbReference>
<dbReference type="GO" id="GO:0016020">
    <property type="term" value="C:membrane"/>
    <property type="evidence" value="ECO:0007669"/>
    <property type="project" value="UniProtKB-SubCell"/>
</dbReference>
<dbReference type="GeneID" id="24922671"/>
<keyword evidence="4 6" id="KW-0472">Membrane</keyword>
<proteinExistence type="predicted"/>
<evidence type="ECO:0000313" key="8">
    <source>
        <dbReference type="Proteomes" id="UP000008312"/>
    </source>
</evidence>
<dbReference type="OrthoDB" id="10534113at2759"/>
<dbReference type="InParanoid" id="D8M4L2"/>
<evidence type="ECO:0000256" key="6">
    <source>
        <dbReference type="SAM" id="Phobius"/>
    </source>
</evidence>
<evidence type="ECO:0000256" key="4">
    <source>
        <dbReference type="ARBA" id="ARBA00023136"/>
    </source>
</evidence>
<organism evidence="7">
    <name type="scientific">Blastocystis hominis</name>
    <dbReference type="NCBI Taxonomy" id="12968"/>
    <lineage>
        <taxon>Eukaryota</taxon>
        <taxon>Sar</taxon>
        <taxon>Stramenopiles</taxon>
        <taxon>Bigyra</taxon>
        <taxon>Opalozoa</taxon>
        <taxon>Opalinata</taxon>
        <taxon>Blastocystidae</taxon>
        <taxon>Blastocystis</taxon>
    </lineage>
</organism>
<evidence type="ECO:0000256" key="1">
    <source>
        <dbReference type="ARBA" id="ARBA00004141"/>
    </source>
</evidence>
<evidence type="ECO:0000256" key="2">
    <source>
        <dbReference type="ARBA" id="ARBA00022692"/>
    </source>
</evidence>
<feature type="transmembrane region" description="Helical" evidence="6">
    <location>
        <begin position="71"/>
        <end position="91"/>
    </location>
</feature>
<protein>
    <submittedName>
        <fullName evidence="7">Uncharacterized protein</fullName>
    </submittedName>
</protein>
<keyword evidence="3 6" id="KW-1133">Transmembrane helix</keyword>
<name>D8M4L2_BLAHO</name>
<keyword evidence="8" id="KW-1185">Reference proteome</keyword>
<dbReference type="AlphaFoldDB" id="D8M4L2"/>